<keyword evidence="1" id="KW-0732">Signal</keyword>
<dbReference type="InterPro" id="IPR001322">
    <property type="entry name" value="Lamin_tail_dom"/>
</dbReference>
<dbReference type="Pfam" id="PF07589">
    <property type="entry name" value="PEP-CTERM"/>
    <property type="match status" value="1"/>
</dbReference>
<organism evidence="3 4">
    <name type="scientific">Thalassotalea castellviae</name>
    <dbReference type="NCBI Taxonomy" id="3075612"/>
    <lineage>
        <taxon>Bacteria</taxon>
        <taxon>Pseudomonadati</taxon>
        <taxon>Pseudomonadota</taxon>
        <taxon>Gammaproteobacteria</taxon>
        <taxon>Alteromonadales</taxon>
        <taxon>Colwelliaceae</taxon>
        <taxon>Thalassotalea</taxon>
    </lineage>
</organism>
<comment type="caution">
    <text evidence="3">The sequence shown here is derived from an EMBL/GenBank/DDBJ whole genome shotgun (WGS) entry which is preliminary data.</text>
</comment>
<dbReference type="Gene3D" id="2.60.40.1260">
    <property type="entry name" value="Lamin Tail domain"/>
    <property type="match status" value="1"/>
</dbReference>
<protein>
    <submittedName>
        <fullName evidence="3">Lamin tail domain-containing protein</fullName>
    </submittedName>
</protein>
<dbReference type="EMBL" id="JAVRIF010000002">
    <property type="protein sequence ID" value="MDT0603164.1"/>
    <property type="molecule type" value="Genomic_DNA"/>
</dbReference>
<dbReference type="NCBIfam" id="TIGR02595">
    <property type="entry name" value="PEP_CTERM"/>
    <property type="match status" value="1"/>
</dbReference>
<dbReference type="InterPro" id="IPR036415">
    <property type="entry name" value="Lamin_tail_dom_sf"/>
</dbReference>
<proteinExistence type="predicted"/>
<evidence type="ECO:0000313" key="3">
    <source>
        <dbReference type="EMBL" id="MDT0603164.1"/>
    </source>
</evidence>
<feature type="chain" id="PRO_5046629100" evidence="1">
    <location>
        <begin position="22"/>
        <end position="205"/>
    </location>
</feature>
<dbReference type="RefSeq" id="WP_311578760.1">
    <property type="nucleotide sequence ID" value="NZ_JAVRIF010000002.1"/>
</dbReference>
<evidence type="ECO:0000259" key="2">
    <source>
        <dbReference type="PROSITE" id="PS51841"/>
    </source>
</evidence>
<keyword evidence="4" id="KW-1185">Reference proteome</keyword>
<evidence type="ECO:0000313" key="4">
    <source>
        <dbReference type="Proteomes" id="UP001266357"/>
    </source>
</evidence>
<feature type="domain" description="LTD" evidence="2">
    <location>
        <begin position="13"/>
        <end position="120"/>
    </location>
</feature>
<dbReference type="SUPFAM" id="SSF74853">
    <property type="entry name" value="Lamin A/C globular tail domain"/>
    <property type="match status" value="1"/>
</dbReference>
<name>A0ABU2ZZP0_9GAMM</name>
<dbReference type="InterPro" id="IPR013424">
    <property type="entry name" value="Ice-binding_C"/>
</dbReference>
<reference evidence="3 4" key="1">
    <citation type="submission" date="2023-09" db="EMBL/GenBank/DDBJ databases">
        <authorList>
            <person name="Rey-Velasco X."/>
        </authorList>
    </citation>
    <scope>NUCLEOTIDE SEQUENCE [LARGE SCALE GENOMIC DNA]</scope>
    <source>
        <strain evidence="3 4">W431</strain>
    </source>
</reference>
<dbReference type="Pfam" id="PF00932">
    <property type="entry name" value="LTD"/>
    <property type="match status" value="1"/>
</dbReference>
<sequence length="205" mass="21776">MKSLFFSALVILATFIQTANAGLIINEVNLGDEDYIELVNTGGAAIDLQDYSINFYENDSDVFIFNSALLLAPGDILVVGEEASHDVNVLFNIPINDGTAFSIALYNASGVLIDFITAIQNINVPVGATFVGGPLADVVDDDQFVYQRVKDTHSGSTFYASDWTIAAPSEGEPPIAITTQVPEPSSLAIFALGVVGLLSRKLKAA</sequence>
<feature type="signal peptide" evidence="1">
    <location>
        <begin position="1"/>
        <end position="21"/>
    </location>
</feature>
<gene>
    <name evidence="3" type="ORF">RM573_06115</name>
</gene>
<evidence type="ECO:0000256" key="1">
    <source>
        <dbReference type="SAM" id="SignalP"/>
    </source>
</evidence>
<dbReference type="Proteomes" id="UP001266357">
    <property type="component" value="Unassembled WGS sequence"/>
</dbReference>
<accession>A0ABU2ZZP0</accession>
<dbReference type="PROSITE" id="PS51841">
    <property type="entry name" value="LTD"/>
    <property type="match status" value="1"/>
</dbReference>